<dbReference type="PANTHER" id="PTHR42085">
    <property type="entry name" value="F-BOX DOMAIN-CONTAINING PROTEIN"/>
    <property type="match status" value="1"/>
</dbReference>
<organism evidence="1 2">
    <name type="scientific">Rhypophila decipiens</name>
    <dbReference type="NCBI Taxonomy" id="261697"/>
    <lineage>
        <taxon>Eukaryota</taxon>
        <taxon>Fungi</taxon>
        <taxon>Dikarya</taxon>
        <taxon>Ascomycota</taxon>
        <taxon>Pezizomycotina</taxon>
        <taxon>Sordariomycetes</taxon>
        <taxon>Sordariomycetidae</taxon>
        <taxon>Sordariales</taxon>
        <taxon>Naviculisporaceae</taxon>
        <taxon>Rhypophila</taxon>
    </lineage>
</organism>
<dbReference type="AlphaFoldDB" id="A0AAN6Y5A0"/>
<evidence type="ECO:0000313" key="1">
    <source>
        <dbReference type="EMBL" id="KAK4210362.1"/>
    </source>
</evidence>
<comment type="caution">
    <text evidence="1">The sequence shown here is derived from an EMBL/GenBank/DDBJ whole genome shotgun (WGS) entry which is preliminary data.</text>
</comment>
<sequence length="270" mass="31416">FFDLPLEIREMIYHEVLVAKRAIMPWVPQRNQAYRIGLPIGKLSNFLLAVAPIDRTRKVIKGEIMPFLFRHNEFKLSLKHHKSWLNSIPRKHAACIRRMVIECNGKNKHAAANLLAFQNTIRKRLGADQVRELTYQFLWSMNSQTAVRHCDAPESRHAWKKFKRLEKITVDTSVRRGATPDERFAFEEQQRVLSRLVLDSGVPVHARALRPWRRDKLSLPWGSLSLKDDWKAHVIKDKKGGKWDPKTRESWENIINVKLRPSAAPTEAAP</sequence>
<dbReference type="PANTHER" id="PTHR42085:SF1">
    <property type="entry name" value="F-BOX DOMAIN-CONTAINING PROTEIN"/>
    <property type="match status" value="1"/>
</dbReference>
<feature type="non-terminal residue" evidence="1">
    <location>
        <position position="1"/>
    </location>
</feature>
<name>A0AAN6Y5A0_9PEZI</name>
<gene>
    <name evidence="1" type="ORF">QBC37DRAFT_292697</name>
</gene>
<protein>
    <submittedName>
        <fullName evidence="1">Uncharacterized protein</fullName>
    </submittedName>
</protein>
<evidence type="ECO:0000313" key="2">
    <source>
        <dbReference type="Proteomes" id="UP001301769"/>
    </source>
</evidence>
<reference evidence="1" key="1">
    <citation type="journal article" date="2023" name="Mol. Phylogenet. Evol.">
        <title>Genome-scale phylogeny and comparative genomics of the fungal order Sordariales.</title>
        <authorList>
            <person name="Hensen N."/>
            <person name="Bonometti L."/>
            <person name="Westerberg I."/>
            <person name="Brannstrom I.O."/>
            <person name="Guillou S."/>
            <person name="Cros-Aarteil S."/>
            <person name="Calhoun S."/>
            <person name="Haridas S."/>
            <person name="Kuo A."/>
            <person name="Mondo S."/>
            <person name="Pangilinan J."/>
            <person name="Riley R."/>
            <person name="LaButti K."/>
            <person name="Andreopoulos B."/>
            <person name="Lipzen A."/>
            <person name="Chen C."/>
            <person name="Yan M."/>
            <person name="Daum C."/>
            <person name="Ng V."/>
            <person name="Clum A."/>
            <person name="Steindorff A."/>
            <person name="Ohm R.A."/>
            <person name="Martin F."/>
            <person name="Silar P."/>
            <person name="Natvig D.O."/>
            <person name="Lalanne C."/>
            <person name="Gautier V."/>
            <person name="Ament-Velasquez S.L."/>
            <person name="Kruys A."/>
            <person name="Hutchinson M.I."/>
            <person name="Powell A.J."/>
            <person name="Barry K."/>
            <person name="Miller A.N."/>
            <person name="Grigoriev I.V."/>
            <person name="Debuchy R."/>
            <person name="Gladieux P."/>
            <person name="Hiltunen Thoren M."/>
            <person name="Johannesson H."/>
        </authorList>
    </citation>
    <scope>NUCLEOTIDE SEQUENCE</scope>
    <source>
        <strain evidence="1">PSN293</strain>
    </source>
</reference>
<dbReference type="EMBL" id="MU858177">
    <property type="protein sequence ID" value="KAK4210362.1"/>
    <property type="molecule type" value="Genomic_DNA"/>
</dbReference>
<dbReference type="Proteomes" id="UP001301769">
    <property type="component" value="Unassembled WGS sequence"/>
</dbReference>
<accession>A0AAN6Y5A0</accession>
<reference evidence="1" key="2">
    <citation type="submission" date="2023-05" db="EMBL/GenBank/DDBJ databases">
        <authorList>
            <consortium name="Lawrence Berkeley National Laboratory"/>
            <person name="Steindorff A."/>
            <person name="Hensen N."/>
            <person name="Bonometti L."/>
            <person name="Westerberg I."/>
            <person name="Brannstrom I.O."/>
            <person name="Guillou S."/>
            <person name="Cros-Aarteil S."/>
            <person name="Calhoun S."/>
            <person name="Haridas S."/>
            <person name="Kuo A."/>
            <person name="Mondo S."/>
            <person name="Pangilinan J."/>
            <person name="Riley R."/>
            <person name="Labutti K."/>
            <person name="Andreopoulos B."/>
            <person name="Lipzen A."/>
            <person name="Chen C."/>
            <person name="Yanf M."/>
            <person name="Daum C."/>
            <person name="Ng V."/>
            <person name="Clum A."/>
            <person name="Ohm R."/>
            <person name="Martin F."/>
            <person name="Silar P."/>
            <person name="Natvig D."/>
            <person name="Lalanne C."/>
            <person name="Gautier V."/>
            <person name="Ament-Velasquez S.L."/>
            <person name="Kruys A."/>
            <person name="Hutchinson M.I."/>
            <person name="Powell A.J."/>
            <person name="Barry K."/>
            <person name="Miller A.N."/>
            <person name="Grigoriev I.V."/>
            <person name="Debuchy R."/>
            <person name="Gladieux P."/>
            <person name="Thoren M.H."/>
            <person name="Johannesson H."/>
        </authorList>
    </citation>
    <scope>NUCLEOTIDE SEQUENCE</scope>
    <source>
        <strain evidence="1">PSN293</strain>
    </source>
</reference>
<dbReference type="InterPro" id="IPR038883">
    <property type="entry name" value="AN11006-like"/>
</dbReference>
<proteinExistence type="predicted"/>
<keyword evidence="2" id="KW-1185">Reference proteome</keyword>